<name>A0ACD0NLX1_9BASI</name>
<evidence type="ECO:0000313" key="2">
    <source>
        <dbReference type="Proteomes" id="UP000245626"/>
    </source>
</evidence>
<dbReference type="Proteomes" id="UP000245626">
    <property type="component" value="Unassembled WGS sequence"/>
</dbReference>
<protein>
    <submittedName>
        <fullName evidence="1">DAHP synthetase</fullName>
    </submittedName>
</protein>
<dbReference type="EMBL" id="KZ820688">
    <property type="protein sequence ID" value="PWN46823.1"/>
    <property type="molecule type" value="Genomic_DNA"/>
</dbReference>
<evidence type="ECO:0000313" key="1">
    <source>
        <dbReference type="EMBL" id="PWN46823.1"/>
    </source>
</evidence>
<keyword evidence="2" id="KW-1185">Reference proteome</keyword>
<reference evidence="1 2" key="1">
    <citation type="journal article" date="2018" name="Mol. Biol. Evol.">
        <title>Broad Genomic Sampling Reveals a Smut Pathogenic Ancestry of the Fungal Clade Ustilaginomycotina.</title>
        <authorList>
            <person name="Kijpornyongpan T."/>
            <person name="Mondo S.J."/>
            <person name="Barry K."/>
            <person name="Sandor L."/>
            <person name="Lee J."/>
            <person name="Lipzen A."/>
            <person name="Pangilinan J."/>
            <person name="LaButti K."/>
            <person name="Hainaut M."/>
            <person name="Henrissat B."/>
            <person name="Grigoriev I.V."/>
            <person name="Spatafora J.W."/>
            <person name="Aime M.C."/>
        </authorList>
    </citation>
    <scope>NUCLEOTIDE SEQUENCE [LARGE SCALE GENOMIC DNA]</scope>
    <source>
        <strain evidence="1 2">SA 807</strain>
    </source>
</reference>
<organism evidence="1 2">
    <name type="scientific">Violaceomyces palustris</name>
    <dbReference type="NCBI Taxonomy" id="1673888"/>
    <lineage>
        <taxon>Eukaryota</taxon>
        <taxon>Fungi</taxon>
        <taxon>Dikarya</taxon>
        <taxon>Basidiomycota</taxon>
        <taxon>Ustilaginomycotina</taxon>
        <taxon>Ustilaginomycetes</taxon>
        <taxon>Violaceomycetales</taxon>
        <taxon>Violaceomycetaceae</taxon>
        <taxon>Violaceomyces</taxon>
    </lineage>
</organism>
<proteinExistence type="predicted"/>
<sequence length="640" mass="71297">MADSSIPVEDYQSSPTWRSKDQAQPVVYPSEDDLKSVLAKISTLPPLVSPVEVERLRYQLSNVAQGKAFILQAGDCAELFDYCTPKQIEAKLKLSLLMSLIIIWGARIPVVRIGRIAGQYAKPRSKPTETVTRRDEQGNEYKEEILSYRGDNINAFPPDSKQRTPDPERLLQAYFHSTATLNHIRSSLSSGLADLHAPRQWSFQHVKSSALQQEFESVVDSLTDALDFMRTIGADGGVKEPSVAGQGSVLNSVDYFISHEGLSLEYEEALTRLSHLPYQRSSRRILKGGDRVEQARYALSAHTLWLGDRTRQLDGAHMDYFSSIRNPIGIKVGPSMKPQELVDILDVLNPDVELPSSSEDWEEEEEEEGWEGYEGEYDHGVTKSPSPSQSPSSSTSRSRSSRRRMGKVKGRVMIIIRMGASKISTNLPPLLRAVKESAHSSSVIFLCDPMHGNTVISPSDPSGQLKTRAFGDIISELVSSLEIHSQEGTRLGGVHLELTGDEDVTECYGGSMRLGPEELERNYQSHCDPRLNFEQSLDVAFLLSHYLRKQRLESRRKKSGSKSKGGVAKEMEGDRGRGRERSETVTQANMDGENVVGTEDDGQRLEGVRDEMDRKKKEAMLMGSGDELLAQLICGIRSRR</sequence>
<gene>
    <name evidence="1" type="ORF">IE53DRAFT_391023</name>
</gene>
<accession>A0ACD0NLX1</accession>